<dbReference type="InterPro" id="IPR029044">
    <property type="entry name" value="Nucleotide-diphossugar_trans"/>
</dbReference>
<evidence type="ECO:0000259" key="4">
    <source>
        <dbReference type="Pfam" id="PF02709"/>
    </source>
</evidence>
<dbReference type="Gene3D" id="3.90.550.10">
    <property type="entry name" value="Spore Coat Polysaccharide Biosynthesis Protein SpsA, Chain A"/>
    <property type="match status" value="2"/>
</dbReference>
<comment type="similarity">
    <text evidence="2">Belongs to the glycosyltransferase 2 family. WaaE/KdtX subfamily.</text>
</comment>
<organism evidence="5 6">
    <name type="scientific">Pontibacter virosus</name>
    <dbReference type="NCBI Taxonomy" id="1765052"/>
    <lineage>
        <taxon>Bacteria</taxon>
        <taxon>Pseudomonadati</taxon>
        <taxon>Bacteroidota</taxon>
        <taxon>Cytophagia</taxon>
        <taxon>Cytophagales</taxon>
        <taxon>Hymenobacteraceae</taxon>
        <taxon>Pontibacter</taxon>
    </lineage>
</organism>
<protein>
    <submittedName>
        <fullName evidence="5">Glycosyltransferase involved in cell wall biosynthesis</fullName>
    </submittedName>
</protein>
<name>A0A2U1B5J3_9BACT</name>
<dbReference type="PANTHER" id="PTHR43630">
    <property type="entry name" value="POLY-BETA-1,6-N-ACETYL-D-GLUCOSAMINE SYNTHASE"/>
    <property type="match status" value="1"/>
</dbReference>
<dbReference type="InterPro" id="IPR001173">
    <property type="entry name" value="Glyco_trans_2-like"/>
</dbReference>
<evidence type="ECO:0000256" key="1">
    <source>
        <dbReference type="ARBA" id="ARBA00022679"/>
    </source>
</evidence>
<dbReference type="AlphaFoldDB" id="A0A2U1B5J3"/>
<evidence type="ECO:0000313" key="5">
    <source>
        <dbReference type="EMBL" id="PVY43949.1"/>
    </source>
</evidence>
<dbReference type="Pfam" id="PF00535">
    <property type="entry name" value="Glycos_transf_2"/>
    <property type="match status" value="2"/>
</dbReference>
<dbReference type="PANTHER" id="PTHR43630:SF2">
    <property type="entry name" value="GLYCOSYLTRANSFERASE"/>
    <property type="match status" value="1"/>
</dbReference>
<dbReference type="GO" id="GO:0016740">
    <property type="term" value="F:transferase activity"/>
    <property type="evidence" value="ECO:0007669"/>
    <property type="project" value="UniProtKB-KW"/>
</dbReference>
<gene>
    <name evidence="5" type="ORF">C8E01_101310</name>
</gene>
<dbReference type="EMBL" id="QEKI01000001">
    <property type="protein sequence ID" value="PVY43949.1"/>
    <property type="molecule type" value="Genomic_DNA"/>
</dbReference>
<dbReference type="InterPro" id="IPR027791">
    <property type="entry name" value="Galactosyl_T_C"/>
</dbReference>
<evidence type="ECO:0000313" key="6">
    <source>
        <dbReference type="Proteomes" id="UP000245466"/>
    </source>
</evidence>
<evidence type="ECO:0000259" key="3">
    <source>
        <dbReference type="Pfam" id="PF00535"/>
    </source>
</evidence>
<feature type="domain" description="Glycosyltransferase 2-like" evidence="3">
    <location>
        <begin position="264"/>
        <end position="376"/>
    </location>
</feature>
<dbReference type="Pfam" id="PF02709">
    <property type="entry name" value="Glyco_transf_7C"/>
    <property type="match status" value="1"/>
</dbReference>
<keyword evidence="6" id="KW-1185">Reference proteome</keyword>
<feature type="domain" description="Galactosyltransferase C-terminal" evidence="4">
    <location>
        <begin position="426"/>
        <end position="487"/>
    </location>
</feature>
<accession>A0A2U1B5J3</accession>
<comment type="caution">
    <text evidence="5">The sequence shown here is derived from an EMBL/GenBank/DDBJ whole genome shotgun (WGS) entry which is preliminary data.</text>
</comment>
<dbReference type="CDD" id="cd06420">
    <property type="entry name" value="GT2_Chondriotin_Pol_N"/>
    <property type="match status" value="1"/>
</dbReference>
<proteinExistence type="inferred from homology"/>
<dbReference type="Proteomes" id="UP000245466">
    <property type="component" value="Unassembled WGS sequence"/>
</dbReference>
<keyword evidence="1 5" id="KW-0808">Transferase</keyword>
<sequence length="523" mass="59100">MQFEPLRGFPSMSQAISVTILTKNSQQYLADCLHSLHCFPEVIVLDNGSTDDTLAIAGRFPNVRIVEHPFIGFGPMKNLAAQHATHSWVLSVDSDEVLSTQLAEEILQLDLGATRNVYSFLRHNFYGKKHIKACGWGNDYVLRLYHKDTTRFADLPVHEYILTDGLQVQPLRGTIDHFSFNSISQLIAKMDQYTTLFAKEKRFRKSSSPAKSYFKWTFSLFRNYVLQRGFLYGYEGMAISFSNANGTFYKYMKLHEENQRLGISLVITTYNWKEALGTVLRSAFTQSELPREIIVADDGSRDDTRALVESLAKESPVPLLHSWQEDLGFKAAESRNKAIAMATGEYVVIIDGDMVLHPDFLKGHRRAARKGYFTQGKRVLLSPELSQKLITRGPAPISPLSSGIKNRFNATNSPFLSRLFSKDKAGITSIKSCNMGFWMEDIIRVNGFNEDFVGWGREDSEFAIRLLNSGTKRQNLAFGGVAYHLHHQENSRQSLAANDAILERAISEKSTFCPNGINKHLQE</sequence>
<dbReference type="SUPFAM" id="SSF53448">
    <property type="entry name" value="Nucleotide-diphospho-sugar transferases"/>
    <property type="match status" value="2"/>
</dbReference>
<reference evidence="5 6" key="1">
    <citation type="submission" date="2018-04" db="EMBL/GenBank/DDBJ databases">
        <title>Genomic Encyclopedia of Type Strains, Phase IV (KMG-IV): sequencing the most valuable type-strain genomes for metagenomic binning, comparative biology and taxonomic classification.</title>
        <authorList>
            <person name="Goeker M."/>
        </authorList>
    </citation>
    <scope>NUCLEOTIDE SEQUENCE [LARGE SCALE GENOMIC DNA]</scope>
    <source>
        <strain evidence="5 6">DSM 100231</strain>
    </source>
</reference>
<dbReference type="CDD" id="cd02511">
    <property type="entry name" value="Beta4Glucosyltransferase"/>
    <property type="match status" value="1"/>
</dbReference>
<evidence type="ECO:0000256" key="2">
    <source>
        <dbReference type="ARBA" id="ARBA00038494"/>
    </source>
</evidence>
<feature type="domain" description="Glycosyltransferase 2-like" evidence="3">
    <location>
        <begin position="17"/>
        <end position="112"/>
    </location>
</feature>